<dbReference type="OrthoDB" id="9804774at2"/>
<reference evidence="5 6" key="1">
    <citation type="submission" date="2016-10" db="EMBL/GenBank/DDBJ databases">
        <authorList>
            <person name="de Groot N.N."/>
        </authorList>
    </citation>
    <scope>NUCLEOTIDE SEQUENCE [LARGE SCALE GENOMIC DNA]</scope>
    <source>
        <strain evidence="5 6">DSM 22007</strain>
    </source>
</reference>
<comment type="similarity">
    <text evidence="1 3">Belongs to the short-chain dehydrogenases/reductases (SDR) family.</text>
</comment>
<dbReference type="InterPro" id="IPR036291">
    <property type="entry name" value="NAD(P)-bd_dom_sf"/>
</dbReference>
<feature type="domain" description="Ketoreductase" evidence="4">
    <location>
        <begin position="7"/>
        <end position="209"/>
    </location>
</feature>
<dbReference type="PRINTS" id="PR00081">
    <property type="entry name" value="GDHRDH"/>
</dbReference>
<dbReference type="AlphaFoldDB" id="A0A1H9BVI5"/>
<dbReference type="InterPro" id="IPR057326">
    <property type="entry name" value="KR_dom"/>
</dbReference>
<dbReference type="PANTHER" id="PTHR45024:SF2">
    <property type="entry name" value="SCP2 DOMAIN-CONTAINING PROTEIN"/>
    <property type="match status" value="1"/>
</dbReference>
<dbReference type="PROSITE" id="PS00061">
    <property type="entry name" value="ADH_SHORT"/>
    <property type="match status" value="1"/>
</dbReference>
<evidence type="ECO:0000259" key="4">
    <source>
        <dbReference type="SMART" id="SM00822"/>
    </source>
</evidence>
<dbReference type="EMBL" id="FOEP01000003">
    <property type="protein sequence ID" value="SEP92976.1"/>
    <property type="molecule type" value="Genomic_DNA"/>
</dbReference>
<evidence type="ECO:0000256" key="3">
    <source>
        <dbReference type="RuleBase" id="RU000363"/>
    </source>
</evidence>
<evidence type="ECO:0000313" key="5">
    <source>
        <dbReference type="EMBL" id="SEP92976.1"/>
    </source>
</evidence>
<name>A0A1H9BVI5_9RHOB</name>
<dbReference type="InterPro" id="IPR051687">
    <property type="entry name" value="Peroxisomal_Beta-Oxidation"/>
</dbReference>
<organism evidence="5 6">
    <name type="scientific">Thalassovita taeanensis</name>
    <dbReference type="NCBI Taxonomy" id="657014"/>
    <lineage>
        <taxon>Bacteria</taxon>
        <taxon>Pseudomonadati</taxon>
        <taxon>Pseudomonadota</taxon>
        <taxon>Alphaproteobacteria</taxon>
        <taxon>Rhodobacterales</taxon>
        <taxon>Roseobacteraceae</taxon>
        <taxon>Thalassovita</taxon>
    </lineage>
</organism>
<gene>
    <name evidence="5" type="ORF">SAMN04488092_10317</name>
</gene>
<protein>
    <submittedName>
        <fullName evidence="5">NAD(P)-dependent dehydrogenase, short-chain alcohol dehydrogenase family</fullName>
    </submittedName>
</protein>
<dbReference type="Pfam" id="PF00106">
    <property type="entry name" value="adh_short"/>
    <property type="match status" value="1"/>
</dbReference>
<proteinExistence type="inferred from homology"/>
<dbReference type="InterPro" id="IPR002347">
    <property type="entry name" value="SDR_fam"/>
</dbReference>
<dbReference type="GO" id="GO:0016491">
    <property type="term" value="F:oxidoreductase activity"/>
    <property type="evidence" value="ECO:0007669"/>
    <property type="project" value="UniProtKB-KW"/>
</dbReference>
<dbReference type="Proteomes" id="UP000198634">
    <property type="component" value="Unassembled WGS sequence"/>
</dbReference>
<evidence type="ECO:0000256" key="1">
    <source>
        <dbReference type="ARBA" id="ARBA00006484"/>
    </source>
</evidence>
<dbReference type="Gene3D" id="3.40.50.720">
    <property type="entry name" value="NAD(P)-binding Rossmann-like Domain"/>
    <property type="match status" value="1"/>
</dbReference>
<dbReference type="InterPro" id="IPR020904">
    <property type="entry name" value="Sc_DH/Rdtase_CS"/>
</dbReference>
<dbReference type="SUPFAM" id="SSF51735">
    <property type="entry name" value="NAD(P)-binding Rossmann-fold domains"/>
    <property type="match status" value="1"/>
</dbReference>
<evidence type="ECO:0000256" key="2">
    <source>
        <dbReference type="ARBA" id="ARBA00023002"/>
    </source>
</evidence>
<keyword evidence="6" id="KW-1185">Reference proteome</keyword>
<dbReference type="PANTHER" id="PTHR45024">
    <property type="entry name" value="DEHYDROGENASES, SHORT CHAIN"/>
    <property type="match status" value="1"/>
</dbReference>
<accession>A0A1H9BVI5</accession>
<sequence length="299" mass="31656">MKLVEGRVAIVTGAGRGLGRAHALMLAKHGAKVVVNDLGASAAGIGTDASPAQDVVDEIKAMGGEAVVNGGNAASFTDAKGMVEQAMDTFGNLDIVINNAGILRDRMMVNMTEEEWDSVVTVHLKSTFSVSHHAANIWRSQSKAGTQPDARIINTSSHSGLYCNIGQANYAAAKAGIASFSIVTARELQRYGVTVNALCPRATTRMTEGLREWSEEALNNRKPDWTAALATYLASPDAKDISGRVFETWGYGFTIAESWQHGDTAPASLDPNEIGEGLKVAIGNSKKNAGLNLGEWLDP</sequence>
<keyword evidence="2" id="KW-0560">Oxidoreductase</keyword>
<dbReference type="SMART" id="SM00822">
    <property type="entry name" value="PKS_KR"/>
    <property type="match status" value="1"/>
</dbReference>
<dbReference type="STRING" id="657014.SAMN04488092_10317"/>
<dbReference type="PRINTS" id="PR00080">
    <property type="entry name" value="SDRFAMILY"/>
</dbReference>
<evidence type="ECO:0000313" key="6">
    <source>
        <dbReference type="Proteomes" id="UP000198634"/>
    </source>
</evidence>
<dbReference type="RefSeq" id="WP_090268749.1">
    <property type="nucleotide sequence ID" value="NZ_FOEP01000003.1"/>
</dbReference>